<keyword evidence="4" id="KW-0560">Oxidoreductase</keyword>
<proteinExistence type="predicted"/>
<keyword evidence="5" id="KW-1185">Reference proteome</keyword>
<accession>A0A5S9QNG6</accession>
<dbReference type="EMBL" id="CACSIP010000017">
    <property type="protein sequence ID" value="CAA0120074.1"/>
    <property type="molecule type" value="Genomic_DNA"/>
</dbReference>
<dbReference type="RefSeq" id="WP_159230826.1">
    <property type="nucleotide sequence ID" value="NZ_CACSIP010000017.1"/>
</dbReference>
<dbReference type="GO" id="GO:0018666">
    <property type="term" value="F:2,4-dichlorophenol 6-monooxygenase activity"/>
    <property type="evidence" value="ECO:0007669"/>
    <property type="project" value="UniProtKB-EC"/>
</dbReference>
<dbReference type="OrthoDB" id="8670884at2"/>
<dbReference type="EC" id="1.14.13.20" evidence="4"/>
<sequence length="550" mass="59231">MTAIDTPVLIVGAGPVGLATAYVLGRHGVPSLVCEKFDGVNPHPRAHVLTLRTMEILRDWGLADKVLDEAVGPEWKNVLWRTTFSGEELGRIVLPTESQEHLDFVSPVSTTSCAQDRVQQILLDAVHEQGVAEVRFGTEIIDVDDKGDVVHAQLLKAGNVAESVAARYAVLAHGASGLLRDRLAIDMDGIPEFGRQINVYFHADLTRWTDNDPALLVWLLNTAAPGGMIGMDGKRRWTYNFGYDPDTESVADYTRARCADLIRQAIGDDDVEIDVQSIGTWRLASRIARTYRTGNIFLAGDAAHEFPPTGGLGMNTGIADAHNIAWKLAGTLNGWAPESLLSTYESERKPVAESNAEFSVHNALKMAECGLGPTTEAIASLLESGNAATAAAERARLAEAIPRQRDHFGSVDQEIGHIYGTDCAPIAPIYPHSRGVVGGRPVHRWITRAGRRVSTLDLTISGFTLIAGPDGMAWVGAFEQAATGIPHQVLVMDRDIDTGGEDPFGIAECGAVLIRPDGHIGWRAEARSGTSVVDLAQALDKIFGAHQLIS</sequence>
<dbReference type="GO" id="GO:0006744">
    <property type="term" value="P:ubiquinone biosynthetic process"/>
    <property type="evidence" value="ECO:0007669"/>
    <property type="project" value="TreeGrafter"/>
</dbReference>
<evidence type="ECO:0000256" key="2">
    <source>
        <dbReference type="ARBA" id="ARBA00022827"/>
    </source>
</evidence>
<keyword evidence="4" id="KW-0503">Monooxygenase</keyword>
<evidence type="ECO:0000313" key="4">
    <source>
        <dbReference type="EMBL" id="CAA0120074.1"/>
    </source>
</evidence>
<reference evidence="4 5" key="1">
    <citation type="submission" date="2019-11" db="EMBL/GenBank/DDBJ databases">
        <authorList>
            <person name="Holert J."/>
        </authorList>
    </citation>
    <scope>NUCLEOTIDE SEQUENCE [LARGE SCALE GENOMIC DNA]</scope>
    <source>
        <strain evidence="4">BC8_1</strain>
    </source>
</reference>
<keyword evidence="1" id="KW-0285">Flavoprotein</keyword>
<dbReference type="InterPro" id="IPR002938">
    <property type="entry name" value="FAD-bd"/>
</dbReference>
<dbReference type="Pfam" id="PF21274">
    <property type="entry name" value="Rng_hyd_C"/>
    <property type="match status" value="1"/>
</dbReference>
<dbReference type="PRINTS" id="PR00420">
    <property type="entry name" value="RNGMNOXGNASE"/>
</dbReference>
<dbReference type="AlphaFoldDB" id="A0A5S9QNG6"/>
<dbReference type="SUPFAM" id="SSF51905">
    <property type="entry name" value="FAD/NAD(P)-binding domain"/>
    <property type="match status" value="1"/>
</dbReference>
<dbReference type="InterPro" id="IPR050641">
    <property type="entry name" value="RIFMO-like"/>
</dbReference>
<dbReference type="Gene3D" id="3.50.50.60">
    <property type="entry name" value="FAD/NAD(P)-binding domain"/>
    <property type="match status" value="1"/>
</dbReference>
<dbReference type="Gene3D" id="3.30.9.10">
    <property type="entry name" value="D-Amino Acid Oxidase, subunit A, domain 2"/>
    <property type="match status" value="1"/>
</dbReference>
<dbReference type="GO" id="GO:0071949">
    <property type="term" value="F:FAD binding"/>
    <property type="evidence" value="ECO:0007669"/>
    <property type="project" value="InterPro"/>
</dbReference>
<dbReference type="InterPro" id="IPR036188">
    <property type="entry name" value="FAD/NAD-bd_sf"/>
</dbReference>
<dbReference type="PANTHER" id="PTHR43004">
    <property type="entry name" value="TRK SYSTEM POTASSIUM UPTAKE PROTEIN"/>
    <property type="match status" value="1"/>
</dbReference>
<evidence type="ECO:0000313" key="5">
    <source>
        <dbReference type="Proteomes" id="UP000430146"/>
    </source>
</evidence>
<gene>
    <name evidence="4" type="primary">tfdB</name>
    <name evidence="4" type="ORF">AELLOGFF_04222</name>
</gene>
<dbReference type="Proteomes" id="UP000430146">
    <property type="component" value="Unassembled WGS sequence"/>
</dbReference>
<feature type="domain" description="FAD-binding" evidence="3">
    <location>
        <begin position="5"/>
        <end position="358"/>
    </location>
</feature>
<dbReference type="Gene3D" id="3.40.30.120">
    <property type="match status" value="1"/>
</dbReference>
<evidence type="ECO:0000259" key="3">
    <source>
        <dbReference type="Pfam" id="PF01494"/>
    </source>
</evidence>
<dbReference type="Pfam" id="PF01494">
    <property type="entry name" value="FAD_binding_3"/>
    <property type="match status" value="1"/>
</dbReference>
<dbReference type="PANTHER" id="PTHR43004:SF6">
    <property type="entry name" value="FAD_NAD(P)-BINDING OXIDOREDUCTASE FAMILY PROTEIN"/>
    <property type="match status" value="1"/>
</dbReference>
<name>A0A5S9QNG6_MYCVN</name>
<protein>
    <submittedName>
        <fullName evidence="4">2,4-dichlorophenol 6-monooxygenase</fullName>
        <ecNumber evidence="4">1.14.13.20</ecNumber>
    </submittedName>
</protein>
<organism evidence="4 5">
    <name type="scientific">Mycolicibacterium vanbaalenii</name>
    <name type="common">Mycobacterium vanbaalenii</name>
    <dbReference type="NCBI Taxonomy" id="110539"/>
    <lineage>
        <taxon>Bacteria</taxon>
        <taxon>Bacillati</taxon>
        <taxon>Actinomycetota</taxon>
        <taxon>Actinomycetes</taxon>
        <taxon>Mycobacteriales</taxon>
        <taxon>Mycobacteriaceae</taxon>
        <taxon>Mycolicibacterium</taxon>
    </lineage>
</organism>
<evidence type="ECO:0000256" key="1">
    <source>
        <dbReference type="ARBA" id="ARBA00022630"/>
    </source>
</evidence>
<keyword evidence="2" id="KW-0274">FAD</keyword>